<feature type="compositionally biased region" description="Basic and acidic residues" evidence="5">
    <location>
        <begin position="472"/>
        <end position="483"/>
    </location>
</feature>
<proteinExistence type="inferred from homology"/>
<dbReference type="GO" id="GO:0005634">
    <property type="term" value="C:nucleus"/>
    <property type="evidence" value="ECO:0007669"/>
    <property type="project" value="TreeGrafter"/>
</dbReference>
<dbReference type="Pfam" id="PF05028">
    <property type="entry name" value="PARG_cat_C"/>
    <property type="match status" value="1"/>
</dbReference>
<protein>
    <recommendedName>
        <fullName evidence="2">poly(ADP-ribose) glycohydrolase</fullName>
        <ecNumber evidence="2">3.2.1.143</ecNumber>
    </recommendedName>
</protein>
<feature type="region of interest" description="Disordered" evidence="5">
    <location>
        <begin position="560"/>
        <end position="602"/>
    </location>
</feature>
<feature type="active site" evidence="4">
    <location>
        <position position="253"/>
    </location>
</feature>
<dbReference type="GO" id="GO:0004649">
    <property type="term" value="F:poly(ADP-ribose) glycohydrolase activity"/>
    <property type="evidence" value="ECO:0007669"/>
    <property type="project" value="UniProtKB-EC"/>
</dbReference>
<feature type="active site" evidence="4">
    <location>
        <position position="272"/>
    </location>
</feature>
<feature type="compositionally biased region" description="Basic and acidic residues" evidence="5">
    <location>
        <begin position="581"/>
        <end position="596"/>
    </location>
</feature>
<dbReference type="EMBL" id="JARGDH010000005">
    <property type="protein sequence ID" value="KAL0268591.1"/>
    <property type="molecule type" value="Genomic_DNA"/>
</dbReference>
<organism evidence="8">
    <name type="scientific">Menopon gallinae</name>
    <name type="common">poultry shaft louse</name>
    <dbReference type="NCBI Taxonomy" id="328185"/>
    <lineage>
        <taxon>Eukaryota</taxon>
        <taxon>Metazoa</taxon>
        <taxon>Ecdysozoa</taxon>
        <taxon>Arthropoda</taxon>
        <taxon>Hexapoda</taxon>
        <taxon>Insecta</taxon>
        <taxon>Pterygota</taxon>
        <taxon>Neoptera</taxon>
        <taxon>Paraneoptera</taxon>
        <taxon>Psocodea</taxon>
        <taxon>Troctomorpha</taxon>
        <taxon>Phthiraptera</taxon>
        <taxon>Amblycera</taxon>
        <taxon>Menoponidae</taxon>
        <taxon>Menopon</taxon>
    </lineage>
</organism>
<dbReference type="AlphaFoldDB" id="A0AAW2HFH4"/>
<name>A0AAW2HFH4_9NEOP</name>
<feature type="active site" evidence="4">
    <location>
        <position position="271"/>
    </location>
</feature>
<evidence type="ECO:0000256" key="3">
    <source>
        <dbReference type="ARBA" id="ARBA00022801"/>
    </source>
</evidence>
<dbReference type="GO" id="GO:1990966">
    <property type="term" value="P:ATP generation from poly-ADP-D-ribose"/>
    <property type="evidence" value="ECO:0007669"/>
    <property type="project" value="TreeGrafter"/>
</dbReference>
<gene>
    <name evidence="8" type="ORF">PYX00_010463</name>
</gene>
<dbReference type="GO" id="GO:0006282">
    <property type="term" value="P:regulation of DNA repair"/>
    <property type="evidence" value="ECO:0007669"/>
    <property type="project" value="InterPro"/>
</dbReference>
<dbReference type="PANTHER" id="PTHR12837">
    <property type="entry name" value="POLY ADP-RIBOSE GLYCOHYDROLASE"/>
    <property type="match status" value="1"/>
</dbReference>
<dbReference type="EC" id="3.2.1.143" evidence="2"/>
<evidence type="ECO:0000256" key="4">
    <source>
        <dbReference type="PIRSR" id="PIRSR607724-1"/>
    </source>
</evidence>
<evidence type="ECO:0000256" key="2">
    <source>
        <dbReference type="ARBA" id="ARBA00012255"/>
    </source>
</evidence>
<dbReference type="GO" id="GO:0005737">
    <property type="term" value="C:cytoplasm"/>
    <property type="evidence" value="ECO:0007669"/>
    <property type="project" value="TreeGrafter"/>
</dbReference>
<feature type="region of interest" description="Disordered" evidence="5">
    <location>
        <begin position="523"/>
        <end position="546"/>
    </location>
</feature>
<feature type="domain" description="PARG helical" evidence="7">
    <location>
        <begin position="101"/>
        <end position="214"/>
    </location>
</feature>
<evidence type="ECO:0000256" key="5">
    <source>
        <dbReference type="SAM" id="MobiDB-lite"/>
    </source>
</evidence>
<evidence type="ECO:0000256" key="1">
    <source>
        <dbReference type="ARBA" id="ARBA00009545"/>
    </source>
</evidence>
<dbReference type="InterPro" id="IPR048362">
    <property type="entry name" value="PARG_helical"/>
</dbReference>
<dbReference type="Pfam" id="PF20811">
    <property type="entry name" value="PARG_cat_N"/>
    <property type="match status" value="1"/>
</dbReference>
<comment type="caution">
    <text evidence="8">The sequence shown here is derived from an EMBL/GenBank/DDBJ whole genome shotgun (WGS) entry which is preliminary data.</text>
</comment>
<evidence type="ECO:0000259" key="7">
    <source>
        <dbReference type="Pfam" id="PF20811"/>
    </source>
</evidence>
<accession>A0AAW2HFH4</accession>
<evidence type="ECO:0000313" key="8">
    <source>
        <dbReference type="EMBL" id="KAL0268591.1"/>
    </source>
</evidence>
<feature type="region of interest" description="Disordered" evidence="5">
    <location>
        <begin position="471"/>
        <end position="500"/>
    </location>
</feature>
<dbReference type="PANTHER" id="PTHR12837:SF0">
    <property type="entry name" value="POLY(ADP-RIBOSE) GLYCOHYDROLASE"/>
    <property type="match status" value="1"/>
</dbReference>
<reference evidence="8" key="1">
    <citation type="journal article" date="2024" name="Gigascience">
        <title>Chromosome-level genome of the poultry shaft louse Menopon gallinae provides insight into the host-switching and adaptive evolution of parasitic lice.</title>
        <authorList>
            <person name="Xu Y."/>
            <person name="Ma L."/>
            <person name="Liu S."/>
            <person name="Liang Y."/>
            <person name="Liu Q."/>
            <person name="He Z."/>
            <person name="Tian L."/>
            <person name="Duan Y."/>
            <person name="Cai W."/>
            <person name="Li H."/>
            <person name="Song F."/>
        </authorList>
    </citation>
    <scope>NUCLEOTIDE SEQUENCE</scope>
    <source>
        <strain evidence="8">Cailab_2023a</strain>
    </source>
</reference>
<dbReference type="InterPro" id="IPR007724">
    <property type="entry name" value="Poly_GlycHdrlase"/>
</dbReference>
<evidence type="ECO:0000259" key="6">
    <source>
        <dbReference type="Pfam" id="PF05028"/>
    </source>
</evidence>
<comment type="similarity">
    <text evidence="1">Belongs to the poly(ADP-ribose) glycohydrolase family.</text>
</comment>
<dbReference type="GO" id="GO:0009225">
    <property type="term" value="P:nucleotide-sugar metabolic process"/>
    <property type="evidence" value="ECO:0007669"/>
    <property type="project" value="TreeGrafter"/>
</dbReference>
<dbReference type="InterPro" id="IPR046372">
    <property type="entry name" value="PARG_cat_C"/>
</dbReference>
<sequence length="602" mass="67795">MNESDSCVGTNQGGNFGDFVRMPWAEASRIFMKGSSASSKIGLRWDFIVRQLGEGKSIQDVSSLINVIANYNTFHRREGPRERPQWKCHALEECFEEMSSTQIHEFFCEDGILSTIRQLVIKSKEIVPEVKLLKSGVNGRLSLHKYQVAALLANGFLCTFALQSIGYPTINFNRLFEGEDKRRRKSSVEKIKCLLNYFRRVKEDMPTGFITYHRICTPIHEFPDWEESNARLTELVVKMKGNIEDQNGYLQMDFANKYVGGGILGGGSLQEEIRFAISPELIAARLFTQCLGDNEALLVVGTERYSSHSGFGGSFRFAGDFRDTVPFDDTEHKMSYVIMLDALNFSHPPDQYVENKIIRELNKAYTGFQQTDLSRGIPLATGNWGCGAFRGDPQLKFLIQLIACSQAGRRILYLTYGNFNLKNSIQSMYNFLKERQISVGTLYRIIREYRVKKTENQTLFEFVTNTITNDGTRTDVDQSRSEVIEEPSASGPSARKSSDSDLEYGLFGKRIRTSSASDEINRTEEYDLASTSGAGGVTIPSPSEDDVEMLDDSRFASNCTGDQSLIHDSEASPGGECVAGKNREECSELTSERIPKDFQNYR</sequence>
<keyword evidence="3" id="KW-0378">Hydrolase</keyword>
<dbReference type="GO" id="GO:0005975">
    <property type="term" value="P:carbohydrate metabolic process"/>
    <property type="evidence" value="ECO:0007669"/>
    <property type="project" value="InterPro"/>
</dbReference>
<feature type="domain" description="PARG catalytic Macro" evidence="6">
    <location>
        <begin position="223"/>
        <end position="422"/>
    </location>
</feature>